<dbReference type="AlphaFoldDB" id="A0A1M4VF69"/>
<evidence type="ECO:0000259" key="4">
    <source>
        <dbReference type="Pfam" id="PF00294"/>
    </source>
</evidence>
<dbReference type="Proteomes" id="UP000184368">
    <property type="component" value="Unassembled WGS sequence"/>
</dbReference>
<keyword evidence="2" id="KW-0808">Transferase</keyword>
<dbReference type="InterPro" id="IPR002173">
    <property type="entry name" value="Carboh/pur_kinase_PfkB_CS"/>
</dbReference>
<gene>
    <name evidence="5" type="ORF">SAMN05444008_102248</name>
</gene>
<evidence type="ECO:0000313" key="5">
    <source>
        <dbReference type="EMBL" id="SHE67674.1"/>
    </source>
</evidence>
<dbReference type="SUPFAM" id="SSF53613">
    <property type="entry name" value="Ribokinase-like"/>
    <property type="match status" value="1"/>
</dbReference>
<dbReference type="PROSITE" id="PS00584">
    <property type="entry name" value="PFKB_KINASES_2"/>
    <property type="match status" value="1"/>
</dbReference>
<dbReference type="EMBL" id="FQUO01000002">
    <property type="protein sequence ID" value="SHE67674.1"/>
    <property type="molecule type" value="Genomic_DNA"/>
</dbReference>
<accession>A0A1M4VF69</accession>
<dbReference type="GO" id="GO:0016301">
    <property type="term" value="F:kinase activity"/>
    <property type="evidence" value="ECO:0007669"/>
    <property type="project" value="UniProtKB-KW"/>
</dbReference>
<keyword evidence="3 5" id="KW-0418">Kinase</keyword>
<dbReference type="STRING" id="1302690.BUE76_12470"/>
<dbReference type="Pfam" id="PF00294">
    <property type="entry name" value="PfkB"/>
    <property type="match status" value="1"/>
</dbReference>
<dbReference type="InterPro" id="IPR050306">
    <property type="entry name" value="PfkB_Carbo_kinase"/>
</dbReference>
<dbReference type="PANTHER" id="PTHR43085">
    <property type="entry name" value="HEXOKINASE FAMILY MEMBER"/>
    <property type="match status" value="1"/>
</dbReference>
<dbReference type="PANTHER" id="PTHR43085:SF54">
    <property type="entry name" value="PUTATIVE-RELATED"/>
    <property type="match status" value="1"/>
</dbReference>
<dbReference type="Gene3D" id="3.40.1190.20">
    <property type="match status" value="1"/>
</dbReference>
<reference evidence="5 6" key="1">
    <citation type="submission" date="2016-11" db="EMBL/GenBank/DDBJ databases">
        <authorList>
            <person name="Jaros S."/>
            <person name="Januszkiewicz K."/>
            <person name="Wedrychowicz H."/>
        </authorList>
    </citation>
    <scope>NUCLEOTIDE SEQUENCE [LARGE SCALE GENOMIC DNA]</scope>
    <source>
        <strain evidence="5 6">DSM 26897</strain>
    </source>
</reference>
<dbReference type="InterPro" id="IPR011611">
    <property type="entry name" value="PfkB_dom"/>
</dbReference>
<keyword evidence="6" id="KW-1185">Reference proteome</keyword>
<dbReference type="PROSITE" id="PS00583">
    <property type="entry name" value="PFKB_KINASES_1"/>
    <property type="match status" value="1"/>
</dbReference>
<evidence type="ECO:0000256" key="2">
    <source>
        <dbReference type="ARBA" id="ARBA00022679"/>
    </source>
</evidence>
<organism evidence="5 6">
    <name type="scientific">Cnuella takakiae</name>
    <dbReference type="NCBI Taxonomy" id="1302690"/>
    <lineage>
        <taxon>Bacteria</taxon>
        <taxon>Pseudomonadati</taxon>
        <taxon>Bacteroidota</taxon>
        <taxon>Chitinophagia</taxon>
        <taxon>Chitinophagales</taxon>
        <taxon>Chitinophagaceae</taxon>
        <taxon>Cnuella</taxon>
    </lineage>
</organism>
<evidence type="ECO:0000313" key="6">
    <source>
        <dbReference type="Proteomes" id="UP000184368"/>
    </source>
</evidence>
<comment type="similarity">
    <text evidence="1">Belongs to the carbohydrate kinase PfkB family.</text>
</comment>
<proteinExistence type="inferred from homology"/>
<feature type="domain" description="Carbohydrate kinase PfkB" evidence="4">
    <location>
        <begin position="38"/>
        <end position="343"/>
    </location>
</feature>
<evidence type="ECO:0000256" key="1">
    <source>
        <dbReference type="ARBA" id="ARBA00010688"/>
    </source>
</evidence>
<evidence type="ECO:0000256" key="3">
    <source>
        <dbReference type="ARBA" id="ARBA00022777"/>
    </source>
</evidence>
<dbReference type="CDD" id="cd01167">
    <property type="entry name" value="bac_FRK"/>
    <property type="match status" value="1"/>
</dbReference>
<dbReference type="InterPro" id="IPR029056">
    <property type="entry name" value="Ribokinase-like"/>
</dbReference>
<protein>
    <submittedName>
        <fullName evidence="5">Fructokinase</fullName>
    </submittedName>
</protein>
<sequence length="355" mass="38314">MYLPVKRSFTGFFMGTEKRAPAPIGFAAYLWLQLLLLMNKILCIGEALIDMICTDRDTPLSQGEQFLSKPGGAPTNVAAAIGALGGQVSLVAKVGQDPFGQKLVDVMEGFQVDTRLVLRDPERFTTFAFVSLLGNGERDFVFNRGADGQLSVADLQGLDFSDYAIVHFGSATGFLPGPLQESYRYALAQAKAAGSFISFDPNFRKLLFPGDTAPFVAHSIDFIRQCDFYKVSDEEALLLTGASKIEEAVVQLQELSKAAFAITIGSEGTIFRLGQDVITVPSIRVAPVDTTGAGDAFVGALLYQLSTLDKNARNNLGFDQWQVLVANANKAGARTCTYMGAMEAFRHLSAGIFEA</sequence>
<name>A0A1M4VF69_9BACT</name>